<dbReference type="InterPro" id="IPR040711">
    <property type="entry name" value="IMPa_N_2"/>
</dbReference>
<evidence type="ECO:0000313" key="3">
    <source>
        <dbReference type="Proteomes" id="UP001238603"/>
    </source>
</evidence>
<keyword evidence="2" id="KW-0645">Protease</keyword>
<dbReference type="Pfam" id="PF18642">
    <property type="entry name" value="IMPa_helical"/>
    <property type="match status" value="1"/>
</dbReference>
<organism evidence="2 3">
    <name type="scientific">Roseateles subflavus</name>
    <dbReference type="NCBI Taxonomy" id="3053353"/>
    <lineage>
        <taxon>Bacteria</taxon>
        <taxon>Pseudomonadati</taxon>
        <taxon>Pseudomonadota</taxon>
        <taxon>Betaproteobacteria</taxon>
        <taxon>Burkholderiales</taxon>
        <taxon>Sphaerotilaceae</taxon>
        <taxon>Roseateles</taxon>
    </lineage>
</organism>
<evidence type="ECO:0000313" key="2">
    <source>
        <dbReference type="EMBL" id="MDL5033864.1"/>
    </source>
</evidence>
<dbReference type="GO" id="GO:0008237">
    <property type="term" value="F:metallopeptidase activity"/>
    <property type="evidence" value="ECO:0007669"/>
    <property type="project" value="UniProtKB-KW"/>
</dbReference>
<evidence type="ECO:0000259" key="1">
    <source>
        <dbReference type="PROSITE" id="PS51723"/>
    </source>
</evidence>
<proteinExistence type="predicted"/>
<dbReference type="Gene3D" id="1.10.390.30">
    <property type="entry name" value="Peptidase M60, enhancin-like domain 3"/>
    <property type="match status" value="1"/>
</dbReference>
<dbReference type="InterPro" id="IPR031161">
    <property type="entry name" value="Peptidase_M60_dom"/>
</dbReference>
<keyword evidence="2" id="KW-0378">Hydrolase</keyword>
<dbReference type="EMBL" id="JASVDS010000005">
    <property type="protein sequence ID" value="MDL5033864.1"/>
    <property type="molecule type" value="Genomic_DNA"/>
</dbReference>
<gene>
    <name evidence="2" type="ORF">QRD43_18280</name>
</gene>
<dbReference type="InterPro" id="IPR042279">
    <property type="entry name" value="Pep_M60_3"/>
</dbReference>
<keyword evidence="3" id="KW-1185">Reference proteome</keyword>
<sequence length="862" mass="91437">MAAQSGDARALTAADQPTLLNRAITLASGYRDTQMAVVRDILGTEAASLVLNHTTNSVTVGIRKSSIAVPLLTADGGQGMAALAMSGKGRGLVYGADVLSWMAGTTREQQHLPVFRRAMNWVLTGNANTAPPASTTLRFGVAGYNGATVKQYLQRTGTESVLQTCAVADPANTCWRQLDLIVMGNSVADNPALGTLVRTYLDAGKAVVMMQPNWNVSGGLQRAASGLGIGLGGYPGNYFAPATAVSIGAGRSSADLLAKADQFGSLIASLRLLPRTDLTLDFSANADALKPISAVGAMIASMESGGSPLFSDPDALLYRYLVLWADVQRPSVRYGSPLSVKGNAGDFLRTYASDAWVAYQRSTTTIPPNGAGDYMPAQAKDMAVSGDWETITVTLAQTGGVTLIGRASVPGKPVQVEVADAAGASSLSLQTSHLRTWGNPLTDSVYARPLKPNSYAVPLRGKVDFVSPFGGPLMLGYAGATANSVVTLRIRGSARYAHLDFTKSPTQAEIDDAVAALKKGNFGWQTNKFVGGEVQQITKYAVSAIGTSDPRKYVLDNLKGGLFDSNHFANGYRNMPMSDKAAALCSSFGWDCSGPVHNAPGVQHFVGWIATCGFLCSGNPSDGSAGLNVGWGWAHELGHNTVQRVMHIAPGGVGCLVECDNNILASATMLRIYETLGIDTGHNLDHPGLYAMLLASRGAGLTGEALRANMQQRLWAGSSQDPMRAVHFQLAFLYARERYGLAQPTMLTTLEFFQLLTKADRLVAKAWDAGNRGKYAMGRYASNTIKNEDLLYVLSSKIIGQDLSKTFEMYGLPLSPEALGSVQDLKLPLAARAFYALPAGKHNRLATGRWVDIEAKVPAYPF</sequence>
<protein>
    <submittedName>
        <fullName evidence="2">ImpA family metalloprotease</fullName>
        <ecNumber evidence="2">3.4.24.-</ecNumber>
    </submittedName>
</protein>
<dbReference type="RefSeq" id="WP_285983968.1">
    <property type="nucleotide sequence ID" value="NZ_JASVDS010000005.1"/>
</dbReference>
<comment type="caution">
    <text evidence="2">The sequence shown here is derived from an EMBL/GenBank/DDBJ whole genome shotgun (WGS) entry which is preliminary data.</text>
</comment>
<name>A0ABT7LN15_9BURK</name>
<dbReference type="Pfam" id="PF18650">
    <property type="entry name" value="IMPa_N_2"/>
    <property type="match status" value="1"/>
</dbReference>
<dbReference type="EC" id="3.4.24.-" evidence="2"/>
<dbReference type="Proteomes" id="UP001238603">
    <property type="component" value="Unassembled WGS sequence"/>
</dbReference>
<dbReference type="NCBIfam" id="NF038322">
    <property type="entry name" value="ImpA_fam_HExGH"/>
    <property type="match status" value="1"/>
</dbReference>
<accession>A0ABT7LN15</accession>
<feature type="domain" description="Peptidase M60" evidence="1">
    <location>
        <begin position="399"/>
        <end position="736"/>
    </location>
</feature>
<reference evidence="2 3" key="1">
    <citation type="submission" date="2023-06" db="EMBL/GenBank/DDBJ databases">
        <title>Pelomonas sp. APW6 16S ribosomal RNA gene genome sequencing and assembly.</title>
        <authorList>
            <person name="Woo H."/>
        </authorList>
    </citation>
    <scope>NUCLEOTIDE SEQUENCE [LARGE SCALE GENOMIC DNA]</scope>
    <source>
        <strain evidence="2 3">APW6</strain>
    </source>
</reference>
<keyword evidence="2" id="KW-0482">Metalloprotease</keyword>
<dbReference type="PROSITE" id="PS51723">
    <property type="entry name" value="PEPTIDASE_M60"/>
    <property type="match status" value="1"/>
</dbReference>
<dbReference type="InterPro" id="IPR041549">
    <property type="entry name" value="IMPa_helical"/>
</dbReference>